<dbReference type="RefSeq" id="WP_115771630.1">
    <property type="nucleotide sequence ID" value="NZ_PIOC01000003.1"/>
</dbReference>
<gene>
    <name evidence="2" type="ORF">CWR48_03405</name>
</gene>
<dbReference type="Gene3D" id="2.160.10.10">
    <property type="entry name" value="Hexapeptide repeat proteins"/>
    <property type="match status" value="1"/>
</dbReference>
<evidence type="ECO:0000259" key="1">
    <source>
        <dbReference type="Pfam" id="PF17836"/>
    </source>
</evidence>
<dbReference type="Pfam" id="PF17836">
    <property type="entry name" value="PglD_N"/>
    <property type="match status" value="1"/>
</dbReference>
<dbReference type="EMBL" id="PIOC01000003">
    <property type="protein sequence ID" value="RDW21458.1"/>
    <property type="molecule type" value="Genomic_DNA"/>
</dbReference>
<dbReference type="OrthoDB" id="9794407at2"/>
<feature type="domain" description="PglD N-terminal" evidence="1">
    <location>
        <begin position="4"/>
        <end position="74"/>
    </location>
</feature>
<accession>A0A3D8Q1H8</accession>
<dbReference type="Gene3D" id="3.40.50.20">
    <property type="match status" value="1"/>
</dbReference>
<proteinExistence type="predicted"/>
<reference evidence="3" key="1">
    <citation type="submission" date="2017-11" db="EMBL/GenBank/DDBJ databases">
        <authorList>
            <person name="Zhu W."/>
        </authorList>
    </citation>
    <scope>NUCLEOTIDE SEQUENCE [LARGE SCALE GENOMIC DNA]</scope>
    <source>
        <strain evidence="3">CAU 1183</strain>
    </source>
</reference>
<evidence type="ECO:0000313" key="2">
    <source>
        <dbReference type="EMBL" id="RDW21458.1"/>
    </source>
</evidence>
<name>A0A3D8Q1H8_9BACI</name>
<sequence length="174" mass="18970">MNNNLLILGAGGHGRVVKETAEVLGCFNNIDFLDDNSQLAIGKCEDYKKHTKNYPYGFVAFGNNEQRMNWINSLIDVGYQVPVLIHPTAYISPSASVEIGSIVCPKAVINNNSIVKMVSIISIGALVDHDSYIGEGSHINSGAIVMANSSVERKAKLDAGMIYSNEKKLEQYSF</sequence>
<dbReference type="InterPro" id="IPR041561">
    <property type="entry name" value="PglD_N"/>
</dbReference>
<keyword evidence="3" id="KW-1185">Reference proteome</keyword>
<dbReference type="AlphaFoldDB" id="A0A3D8Q1H8"/>
<comment type="caution">
    <text evidence="2">The sequence shown here is derived from an EMBL/GenBank/DDBJ whole genome shotgun (WGS) entry which is preliminary data.</text>
</comment>
<dbReference type="SUPFAM" id="SSF51161">
    <property type="entry name" value="Trimeric LpxA-like enzymes"/>
    <property type="match status" value="1"/>
</dbReference>
<protein>
    <recommendedName>
        <fullName evidence="1">PglD N-terminal domain-containing protein</fullName>
    </recommendedName>
</protein>
<dbReference type="InterPro" id="IPR011004">
    <property type="entry name" value="Trimer_LpxA-like_sf"/>
</dbReference>
<evidence type="ECO:0000313" key="3">
    <source>
        <dbReference type="Proteomes" id="UP000257143"/>
    </source>
</evidence>
<dbReference type="Proteomes" id="UP000257143">
    <property type="component" value="Unassembled WGS sequence"/>
</dbReference>
<organism evidence="2 3">
    <name type="scientific">Oceanobacillus arenosus</name>
    <dbReference type="NCBI Taxonomy" id="1229153"/>
    <lineage>
        <taxon>Bacteria</taxon>
        <taxon>Bacillati</taxon>
        <taxon>Bacillota</taxon>
        <taxon>Bacilli</taxon>
        <taxon>Bacillales</taxon>
        <taxon>Bacillaceae</taxon>
        <taxon>Oceanobacillus</taxon>
    </lineage>
</organism>